<reference evidence="6 7" key="2">
    <citation type="submission" date="2016-12" db="EMBL/GenBank/DDBJ databases">
        <title>Draft Genome Sequence of Cystobacter ferrugineus Strain Cbfe23.</title>
        <authorList>
            <person name="Akbar S."/>
            <person name="Dowd S.E."/>
            <person name="Stevens D.C."/>
        </authorList>
    </citation>
    <scope>NUCLEOTIDE SEQUENCE [LARGE SCALE GENOMIC DNA]</scope>
    <source>
        <strain evidence="6 7">Cbfe23</strain>
    </source>
</reference>
<dbReference type="Gene3D" id="1.10.510.10">
    <property type="entry name" value="Transferase(Phosphotransferase) domain 1"/>
    <property type="match status" value="1"/>
</dbReference>
<dbReference type="EMBL" id="MPIN01000006">
    <property type="protein sequence ID" value="OJH38232.1"/>
    <property type="molecule type" value="Genomic_DNA"/>
</dbReference>
<sequence length="533" mass="59599">MRLADLAAGVVLGGKFRMVEILGRGSYGDVWLADVIGDEMLPPQVAVKIYHHQDRATRKLLEEATIASAFKHARLVQVFGASRIDGLVVMWMEYVPGKTLLQRVGDDDSPHPVSLDEVLKWLRDIADALAYLHVQDPPCVHGDLKLDNVLLEGDNVRLVDFGQSRTIEDRFVETNGVGAWPYLAPEVMGRSTDGRGQRFVSSDIYAFGVIAYRFLTGRFPRRTISEAINLATFPRPIELNPSVPPALDAVVWKCLDKRPDRRYPTGAALLAAIDQLRSDLEGKASTPINAPVAVEPVIQRPVDELAQLARELMEKGQIDDAIAQLEKAMRRMSTSPQVLLVYAQAAKRVGRLDAARAVYQRAISWLRSNGAQDHELRDPVEGMAELDVQLKKYEPAAEGFAWLAERWPDKRWYRYRHGVALGLAGRFRASVEVLKQLLSEGPPSALVCAKLGLAYLQQNQVELACQYFNEALMLDEFEPTALFQMARVRAIQGNRDRAERYLQRLQEVEGAGEQAQKLARLLGRESDTNEDGR</sequence>
<evidence type="ECO:0000256" key="4">
    <source>
        <dbReference type="PROSITE-ProRule" id="PRU10141"/>
    </source>
</evidence>
<comment type="caution">
    <text evidence="6">The sequence shown here is derived from an EMBL/GenBank/DDBJ whole genome shotgun (WGS) entry which is preliminary data.</text>
</comment>
<evidence type="ECO:0000313" key="7">
    <source>
        <dbReference type="Proteomes" id="UP000182229"/>
    </source>
</evidence>
<dbReference type="InterPro" id="IPR051681">
    <property type="entry name" value="Ser/Thr_Kinases-Pseudokinases"/>
</dbReference>
<dbReference type="PANTHER" id="PTHR44329">
    <property type="entry name" value="SERINE/THREONINE-PROTEIN KINASE TNNI3K-RELATED"/>
    <property type="match status" value="1"/>
</dbReference>
<dbReference type="InterPro" id="IPR019734">
    <property type="entry name" value="TPR_rpt"/>
</dbReference>
<dbReference type="Pfam" id="PF13432">
    <property type="entry name" value="TPR_16"/>
    <property type="match status" value="1"/>
</dbReference>
<dbReference type="InterPro" id="IPR008271">
    <property type="entry name" value="Ser/Thr_kinase_AS"/>
</dbReference>
<dbReference type="Proteomes" id="UP000182229">
    <property type="component" value="Unassembled WGS sequence"/>
</dbReference>
<evidence type="ECO:0000259" key="5">
    <source>
        <dbReference type="PROSITE" id="PS50011"/>
    </source>
</evidence>
<dbReference type="GO" id="GO:0005524">
    <property type="term" value="F:ATP binding"/>
    <property type="evidence" value="ECO:0007669"/>
    <property type="project" value="UniProtKB-UniRule"/>
</dbReference>
<dbReference type="SUPFAM" id="SSF56112">
    <property type="entry name" value="Protein kinase-like (PK-like)"/>
    <property type="match status" value="1"/>
</dbReference>
<evidence type="ECO:0000256" key="3">
    <source>
        <dbReference type="PROSITE-ProRule" id="PRU00339"/>
    </source>
</evidence>
<keyword evidence="2 4" id="KW-0067">ATP-binding</keyword>
<feature type="domain" description="Protein kinase" evidence="5">
    <location>
        <begin position="16"/>
        <end position="276"/>
    </location>
</feature>
<dbReference type="InterPro" id="IPR011990">
    <property type="entry name" value="TPR-like_helical_dom_sf"/>
</dbReference>
<feature type="repeat" description="TPR" evidence="3">
    <location>
        <begin position="445"/>
        <end position="478"/>
    </location>
</feature>
<dbReference type="SUPFAM" id="SSF48452">
    <property type="entry name" value="TPR-like"/>
    <property type="match status" value="1"/>
</dbReference>
<evidence type="ECO:0000256" key="1">
    <source>
        <dbReference type="ARBA" id="ARBA00022741"/>
    </source>
</evidence>
<dbReference type="SMART" id="SM00220">
    <property type="entry name" value="S_TKc"/>
    <property type="match status" value="1"/>
</dbReference>
<dbReference type="RefSeq" id="WP_071900739.1">
    <property type="nucleotide sequence ID" value="NZ_MPIN01000006.1"/>
</dbReference>
<dbReference type="InterPro" id="IPR017441">
    <property type="entry name" value="Protein_kinase_ATP_BS"/>
</dbReference>
<dbReference type="PROSITE" id="PS50005">
    <property type="entry name" value="TPR"/>
    <property type="match status" value="1"/>
</dbReference>
<evidence type="ECO:0000313" key="6">
    <source>
        <dbReference type="EMBL" id="OJH38232.1"/>
    </source>
</evidence>
<organism evidence="6 7">
    <name type="scientific">Cystobacter ferrugineus</name>
    <dbReference type="NCBI Taxonomy" id="83449"/>
    <lineage>
        <taxon>Bacteria</taxon>
        <taxon>Pseudomonadati</taxon>
        <taxon>Myxococcota</taxon>
        <taxon>Myxococcia</taxon>
        <taxon>Myxococcales</taxon>
        <taxon>Cystobacterineae</taxon>
        <taxon>Archangiaceae</taxon>
        <taxon>Cystobacter</taxon>
    </lineage>
</organism>
<evidence type="ECO:0000256" key="2">
    <source>
        <dbReference type="ARBA" id="ARBA00022840"/>
    </source>
</evidence>
<protein>
    <recommendedName>
        <fullName evidence="5">Protein kinase domain-containing protein</fullName>
    </recommendedName>
</protein>
<dbReference type="AlphaFoldDB" id="A0A1L9B7K7"/>
<dbReference type="PROSITE" id="PS00108">
    <property type="entry name" value="PROTEIN_KINASE_ST"/>
    <property type="match status" value="1"/>
</dbReference>
<dbReference type="SMART" id="SM00028">
    <property type="entry name" value="TPR"/>
    <property type="match status" value="4"/>
</dbReference>
<dbReference type="OrthoDB" id="5524433at2"/>
<accession>A0A1L9B7K7</accession>
<dbReference type="Pfam" id="PF00069">
    <property type="entry name" value="Pkinase"/>
    <property type="match status" value="1"/>
</dbReference>
<dbReference type="Pfam" id="PF14559">
    <property type="entry name" value="TPR_19"/>
    <property type="match status" value="1"/>
</dbReference>
<dbReference type="InterPro" id="IPR011009">
    <property type="entry name" value="Kinase-like_dom_sf"/>
</dbReference>
<keyword evidence="7" id="KW-1185">Reference proteome</keyword>
<keyword evidence="1 4" id="KW-0547">Nucleotide-binding</keyword>
<dbReference type="PROSITE" id="PS50011">
    <property type="entry name" value="PROTEIN_KINASE_DOM"/>
    <property type="match status" value="1"/>
</dbReference>
<dbReference type="PROSITE" id="PS00107">
    <property type="entry name" value="PROTEIN_KINASE_ATP"/>
    <property type="match status" value="1"/>
</dbReference>
<name>A0A1L9B7K7_9BACT</name>
<dbReference type="InterPro" id="IPR000719">
    <property type="entry name" value="Prot_kinase_dom"/>
</dbReference>
<dbReference type="Gene3D" id="3.30.200.20">
    <property type="entry name" value="Phosphorylase Kinase, domain 1"/>
    <property type="match status" value="1"/>
</dbReference>
<dbReference type="GO" id="GO:0004674">
    <property type="term" value="F:protein serine/threonine kinase activity"/>
    <property type="evidence" value="ECO:0007669"/>
    <property type="project" value="TreeGrafter"/>
</dbReference>
<gene>
    <name evidence="6" type="ORF">BON30_24120</name>
</gene>
<dbReference type="Gene3D" id="1.25.40.10">
    <property type="entry name" value="Tetratricopeptide repeat domain"/>
    <property type="match status" value="2"/>
</dbReference>
<feature type="binding site" evidence="4">
    <location>
        <position position="48"/>
    </location>
    <ligand>
        <name>ATP</name>
        <dbReference type="ChEBI" id="CHEBI:30616"/>
    </ligand>
</feature>
<reference evidence="7" key="1">
    <citation type="submission" date="2016-11" db="EMBL/GenBank/DDBJ databases">
        <authorList>
            <person name="Shukria A."/>
            <person name="Stevens D.C."/>
        </authorList>
    </citation>
    <scope>NUCLEOTIDE SEQUENCE [LARGE SCALE GENOMIC DNA]</scope>
    <source>
        <strain evidence="7">Cbfe23</strain>
    </source>
</reference>
<dbReference type="STRING" id="83449.BON30_24120"/>
<proteinExistence type="predicted"/>
<keyword evidence="3" id="KW-0802">TPR repeat</keyword>
<dbReference type="CDD" id="cd14014">
    <property type="entry name" value="STKc_PknB_like"/>
    <property type="match status" value="1"/>
</dbReference>